<dbReference type="InterPro" id="IPR042099">
    <property type="entry name" value="ANL_N_sf"/>
</dbReference>
<dbReference type="Pfam" id="PF00550">
    <property type="entry name" value="PP-binding"/>
    <property type="match status" value="1"/>
</dbReference>
<dbReference type="Gene3D" id="1.10.1200.10">
    <property type="entry name" value="ACP-like"/>
    <property type="match status" value="1"/>
</dbReference>
<dbReference type="FunFam" id="3.40.50.12780:FF:000012">
    <property type="entry name" value="Non-ribosomal peptide synthetase"/>
    <property type="match status" value="1"/>
</dbReference>
<dbReference type="InterPro" id="IPR020845">
    <property type="entry name" value="AMP-binding_CS"/>
</dbReference>
<dbReference type="EMBL" id="CP016793">
    <property type="protein sequence ID" value="ANZ40588.1"/>
    <property type="molecule type" value="Genomic_DNA"/>
</dbReference>
<dbReference type="PROSITE" id="PS00455">
    <property type="entry name" value="AMP_BINDING"/>
    <property type="match status" value="1"/>
</dbReference>
<dbReference type="KEGG" id="led:BBK82_35870"/>
<dbReference type="Proteomes" id="UP000093053">
    <property type="component" value="Chromosome"/>
</dbReference>
<dbReference type="InterPro" id="IPR036736">
    <property type="entry name" value="ACP-like_sf"/>
</dbReference>
<dbReference type="STRING" id="1586287.BBK82_35870"/>
<evidence type="ECO:0000259" key="1">
    <source>
        <dbReference type="PROSITE" id="PS50075"/>
    </source>
</evidence>
<feature type="domain" description="Carrier" evidence="1">
    <location>
        <begin position="518"/>
        <end position="590"/>
    </location>
</feature>
<dbReference type="InterPro" id="IPR025110">
    <property type="entry name" value="AMP-bd_C"/>
</dbReference>
<organism evidence="2 3">
    <name type="scientific">Lentzea guizhouensis</name>
    <dbReference type="NCBI Taxonomy" id="1586287"/>
    <lineage>
        <taxon>Bacteria</taxon>
        <taxon>Bacillati</taxon>
        <taxon>Actinomycetota</taxon>
        <taxon>Actinomycetes</taxon>
        <taxon>Pseudonocardiales</taxon>
        <taxon>Pseudonocardiaceae</taxon>
        <taxon>Lentzea</taxon>
    </lineage>
</organism>
<gene>
    <name evidence="2" type="ORF">BBK82_35870</name>
</gene>
<dbReference type="CDD" id="cd17643">
    <property type="entry name" value="A_NRPS_Cytc1-like"/>
    <property type="match status" value="1"/>
</dbReference>
<dbReference type="InterPro" id="IPR045851">
    <property type="entry name" value="AMP-bd_C_sf"/>
</dbReference>
<dbReference type="GO" id="GO:0031177">
    <property type="term" value="F:phosphopantetheine binding"/>
    <property type="evidence" value="ECO:0007669"/>
    <property type="project" value="TreeGrafter"/>
</dbReference>
<dbReference type="Pfam" id="PF00501">
    <property type="entry name" value="AMP-binding"/>
    <property type="match status" value="1"/>
</dbReference>
<dbReference type="Gene3D" id="3.40.50.12780">
    <property type="entry name" value="N-terminal domain of ligase-like"/>
    <property type="match status" value="1"/>
</dbReference>
<dbReference type="SUPFAM" id="SSF47336">
    <property type="entry name" value="ACP-like"/>
    <property type="match status" value="1"/>
</dbReference>
<evidence type="ECO:0000313" key="2">
    <source>
        <dbReference type="EMBL" id="ANZ40588.1"/>
    </source>
</evidence>
<dbReference type="Gene3D" id="3.30.300.30">
    <property type="match status" value="1"/>
</dbReference>
<name>A0A1B2HSC5_9PSEU</name>
<dbReference type="InterPro" id="IPR009081">
    <property type="entry name" value="PP-bd_ACP"/>
</dbReference>
<dbReference type="InterPro" id="IPR020459">
    <property type="entry name" value="AMP-binding"/>
</dbReference>
<proteinExistence type="predicted"/>
<dbReference type="GO" id="GO:0005829">
    <property type="term" value="C:cytosol"/>
    <property type="evidence" value="ECO:0007669"/>
    <property type="project" value="TreeGrafter"/>
</dbReference>
<evidence type="ECO:0000313" key="3">
    <source>
        <dbReference type="Proteomes" id="UP000093053"/>
    </source>
</evidence>
<accession>A0A1B2HSC5</accession>
<dbReference type="PROSITE" id="PS50075">
    <property type="entry name" value="CARRIER"/>
    <property type="match status" value="1"/>
</dbReference>
<dbReference type="GO" id="GO:0043041">
    <property type="term" value="P:amino acid activation for nonribosomal peptide biosynthetic process"/>
    <property type="evidence" value="ECO:0007669"/>
    <property type="project" value="TreeGrafter"/>
</dbReference>
<dbReference type="NCBIfam" id="TIGR01733">
    <property type="entry name" value="AA-adenyl-dom"/>
    <property type="match status" value="1"/>
</dbReference>
<dbReference type="GO" id="GO:0044550">
    <property type="term" value="P:secondary metabolite biosynthetic process"/>
    <property type="evidence" value="ECO:0007669"/>
    <property type="project" value="TreeGrafter"/>
</dbReference>
<keyword evidence="3" id="KW-1185">Reference proteome</keyword>
<dbReference type="RefSeq" id="WP_065918926.1">
    <property type="nucleotide sequence ID" value="NZ_CP016793.1"/>
</dbReference>
<protein>
    <submittedName>
        <fullName evidence="2">Non-ribosomal peptide synthetase</fullName>
    </submittedName>
</protein>
<dbReference type="InterPro" id="IPR000873">
    <property type="entry name" value="AMP-dep_synth/lig_dom"/>
</dbReference>
<dbReference type="SUPFAM" id="SSF56801">
    <property type="entry name" value="Acetyl-CoA synthetase-like"/>
    <property type="match status" value="1"/>
</dbReference>
<dbReference type="PANTHER" id="PTHR45527">
    <property type="entry name" value="NONRIBOSOMAL PEPTIDE SYNTHETASE"/>
    <property type="match status" value="1"/>
</dbReference>
<sequence length="590" mass="62736">MTRTADPDLITLGVSPRSVTAEPATITSAFDRVAATAPDAVAVTDGTTSLTYAELGRHADEVARGLAALGVAPGDIVVVCLDRGAELVAVLLGVLKAGAVYAPTDPSYPLNRRAHTVRDTGAKVVITKLVDLDVPAKTVTPDEVRALAADGRTAAVEPGDPAYVIYTSGSTGEPKGVVVPHRNVTWLVESTRDEYRLGGGDVWTLFHSSAFDFSVWEIWGCLLTGGRLVVVSYVDSRNPERFRDLLLAESVTVLNQTPSAFAQLLAVPHDEIGVRLLIFGGEPLDTRSLLPWFDAHPDCRVVNMFGITETTVHVTEQTVTRTLAEVGSRSVGRPLPGWYVYVLDELGELVPPGTSGEIHVGGAGVALGYLNRPELTAARFPADPFRGGTMYRSGDLGRLLPDGTLEHLGRLDSQVKIRGHRIELDEIRAVLQAHPGVHSSAVVVRRAVADDPNTARLDAYVTPSDQVDVEDVAAHARASLPAYMTPATITVLDTLPLTVNGKLDESALPEPVSAPSAPVAGDLGDRIRHIWTRVLGTDVGPEDDFFVVGGNSLHAVNVIAEMRADGIALRLVDLMRNPTPRALATALSGA</sequence>
<reference evidence="2 3" key="1">
    <citation type="submission" date="2016-07" db="EMBL/GenBank/DDBJ databases">
        <title>Complete genome sequence of the Lentzea guizhouensis DHS C013.</title>
        <authorList>
            <person name="Cao C."/>
        </authorList>
    </citation>
    <scope>NUCLEOTIDE SEQUENCE [LARGE SCALE GENOMIC DNA]</scope>
    <source>
        <strain evidence="2 3">DHS C013</strain>
    </source>
</reference>
<dbReference type="PANTHER" id="PTHR45527:SF1">
    <property type="entry name" value="FATTY ACID SYNTHASE"/>
    <property type="match status" value="1"/>
</dbReference>
<dbReference type="AlphaFoldDB" id="A0A1B2HSC5"/>
<dbReference type="InterPro" id="IPR010071">
    <property type="entry name" value="AA_adenyl_dom"/>
</dbReference>
<dbReference type="Pfam" id="PF13193">
    <property type="entry name" value="AMP-binding_C"/>
    <property type="match status" value="1"/>
</dbReference>
<dbReference type="PRINTS" id="PR00154">
    <property type="entry name" value="AMPBINDING"/>
</dbReference>